<sequence length="133" mass="15084">MKIALTVTEVGMLIYWGFASVVVLGWVIVAPDAMYPYYRNPLIVIWNWSFLPIDILFALCGLAARFVPMAPERAVVLQIVSLTLMFCAGLMALNFWVLQCWFDIAWWAVNAWLVVLSLTGLLRIFCPSERPLA</sequence>
<keyword evidence="1" id="KW-1133">Transmembrane helix</keyword>
<dbReference type="RefSeq" id="WP_284372333.1">
    <property type="nucleotide sequence ID" value="NZ_BSNL01000001.1"/>
</dbReference>
<reference evidence="2" key="2">
    <citation type="submission" date="2023-01" db="EMBL/GenBank/DDBJ databases">
        <title>Draft genome sequence of Sulfitobacter pacificus strain NBRC 109915.</title>
        <authorList>
            <person name="Sun Q."/>
            <person name="Mori K."/>
        </authorList>
    </citation>
    <scope>NUCLEOTIDE SEQUENCE</scope>
    <source>
        <strain evidence="2">NBRC 109915</strain>
    </source>
</reference>
<reference evidence="2" key="1">
    <citation type="journal article" date="2014" name="Int. J. Syst. Evol. Microbiol.">
        <title>Complete genome of a new Firmicutes species belonging to the dominant human colonic microbiota ('Ruminococcus bicirculans') reveals two chromosomes and a selective capacity to utilize plant glucans.</title>
        <authorList>
            <consortium name="NISC Comparative Sequencing Program"/>
            <person name="Wegmann U."/>
            <person name="Louis P."/>
            <person name="Goesmann A."/>
            <person name="Henrissat B."/>
            <person name="Duncan S.H."/>
            <person name="Flint H.J."/>
        </authorList>
    </citation>
    <scope>NUCLEOTIDE SEQUENCE</scope>
    <source>
        <strain evidence="2">NBRC 109915</strain>
    </source>
</reference>
<dbReference type="InterPro" id="IPR020348">
    <property type="entry name" value="Uncharacterised_YvaD"/>
</dbReference>
<organism evidence="2 3">
    <name type="scientific">Sulfitobacter pacificus</name>
    <dbReference type="NCBI Taxonomy" id="1499314"/>
    <lineage>
        <taxon>Bacteria</taxon>
        <taxon>Pseudomonadati</taxon>
        <taxon>Pseudomonadota</taxon>
        <taxon>Alphaproteobacteria</taxon>
        <taxon>Rhodobacterales</taxon>
        <taxon>Roseobacteraceae</taxon>
        <taxon>Sulfitobacter</taxon>
    </lineage>
</organism>
<evidence type="ECO:0000313" key="2">
    <source>
        <dbReference type="EMBL" id="GLQ26817.1"/>
    </source>
</evidence>
<protein>
    <submittedName>
        <fullName evidence="2">Uncharacterized protein</fullName>
    </submittedName>
</protein>
<feature type="transmembrane region" description="Helical" evidence="1">
    <location>
        <begin position="104"/>
        <end position="126"/>
    </location>
</feature>
<accession>A0ABQ5VIB7</accession>
<name>A0ABQ5VIB7_9RHOB</name>
<keyword evidence="3" id="KW-1185">Reference proteome</keyword>
<evidence type="ECO:0000256" key="1">
    <source>
        <dbReference type="SAM" id="Phobius"/>
    </source>
</evidence>
<gene>
    <name evidence="2" type="ORF">GCM10007927_16200</name>
</gene>
<feature type="transmembrane region" description="Helical" evidence="1">
    <location>
        <begin position="12"/>
        <end position="31"/>
    </location>
</feature>
<evidence type="ECO:0000313" key="3">
    <source>
        <dbReference type="Proteomes" id="UP001161388"/>
    </source>
</evidence>
<dbReference type="Proteomes" id="UP001161388">
    <property type="component" value="Unassembled WGS sequence"/>
</dbReference>
<feature type="transmembrane region" description="Helical" evidence="1">
    <location>
        <begin position="43"/>
        <end position="63"/>
    </location>
</feature>
<comment type="caution">
    <text evidence="2">The sequence shown here is derived from an EMBL/GenBank/DDBJ whole genome shotgun (WGS) entry which is preliminary data.</text>
</comment>
<keyword evidence="1" id="KW-0472">Membrane</keyword>
<proteinExistence type="predicted"/>
<keyword evidence="1" id="KW-0812">Transmembrane</keyword>
<dbReference type="EMBL" id="BSNL01000001">
    <property type="protein sequence ID" value="GLQ26817.1"/>
    <property type="molecule type" value="Genomic_DNA"/>
</dbReference>
<dbReference type="Pfam" id="PF17314">
    <property type="entry name" value="DUF5360"/>
    <property type="match status" value="1"/>
</dbReference>
<feature type="transmembrane region" description="Helical" evidence="1">
    <location>
        <begin position="75"/>
        <end position="98"/>
    </location>
</feature>